<keyword evidence="1" id="KW-1133">Transmembrane helix</keyword>
<gene>
    <name evidence="2" type="ORF">HER39_05070</name>
</gene>
<name>A0ABX1JKW9_9MICC</name>
<evidence type="ECO:0000313" key="3">
    <source>
        <dbReference type="Proteomes" id="UP000523795"/>
    </source>
</evidence>
<dbReference type="InterPro" id="IPR018688">
    <property type="entry name" value="PpoB2-like"/>
</dbReference>
<dbReference type="Proteomes" id="UP000523795">
    <property type="component" value="Unassembled WGS sequence"/>
</dbReference>
<dbReference type="EMBL" id="JAAZSR010000050">
    <property type="protein sequence ID" value="NKX49957.1"/>
    <property type="molecule type" value="Genomic_DNA"/>
</dbReference>
<keyword evidence="3" id="KW-1185">Reference proteome</keyword>
<feature type="non-terminal residue" evidence="2">
    <location>
        <position position="139"/>
    </location>
</feature>
<accession>A0ABX1JKW9</accession>
<comment type="caution">
    <text evidence="2">The sequence shown here is derived from an EMBL/GenBank/DDBJ whole genome shotgun (WGS) entry which is preliminary data.</text>
</comment>
<dbReference type="Pfam" id="PF09948">
    <property type="entry name" value="PpoB2"/>
    <property type="match status" value="1"/>
</dbReference>
<evidence type="ECO:0000313" key="2">
    <source>
        <dbReference type="EMBL" id="NKX49957.1"/>
    </source>
</evidence>
<proteinExistence type="predicted"/>
<keyword evidence="1" id="KW-0472">Membrane</keyword>
<feature type="transmembrane region" description="Helical" evidence="1">
    <location>
        <begin position="62"/>
        <end position="86"/>
    </location>
</feature>
<protein>
    <submittedName>
        <fullName evidence="2">DUF2182 domain-containing protein</fullName>
    </submittedName>
</protein>
<evidence type="ECO:0000256" key="1">
    <source>
        <dbReference type="SAM" id="Phobius"/>
    </source>
</evidence>
<feature type="transmembrane region" description="Helical" evidence="1">
    <location>
        <begin position="30"/>
        <end position="50"/>
    </location>
</feature>
<feature type="transmembrane region" description="Helical" evidence="1">
    <location>
        <begin position="107"/>
        <end position="127"/>
    </location>
</feature>
<reference evidence="2 3" key="1">
    <citation type="submission" date="2020-04" db="EMBL/GenBank/DDBJ databases">
        <authorList>
            <person name="Liu S."/>
        </authorList>
    </citation>
    <scope>NUCLEOTIDE SEQUENCE [LARGE SCALE GENOMIC DNA]</scope>
    <source>
        <strain evidence="2 3">CGMCC 1.15091</strain>
    </source>
</reference>
<sequence length="139" mass="14408">MPGKTPSQPRLPGQRRAAGRARLSVRPPPGLLVLIPCALLAWYATVNLAAGMPPGAGAMGLGLAGFLAGWAVMMTAMMLPSLAPLLSVYLRSIRAERSGRTRALRTAALVAGYLLAWTGFGVLAYAASLLGARLAEEAP</sequence>
<keyword evidence="1" id="KW-0812">Transmembrane</keyword>
<organism evidence="2 3">
    <name type="scientific">Arthrobacter deserti</name>
    <dbReference type="NCBI Taxonomy" id="1742687"/>
    <lineage>
        <taxon>Bacteria</taxon>
        <taxon>Bacillati</taxon>
        <taxon>Actinomycetota</taxon>
        <taxon>Actinomycetes</taxon>
        <taxon>Micrococcales</taxon>
        <taxon>Micrococcaceae</taxon>
        <taxon>Arthrobacter</taxon>
    </lineage>
</organism>